<evidence type="ECO:0000313" key="2">
    <source>
        <dbReference type="Proteomes" id="UP000682358"/>
    </source>
</evidence>
<evidence type="ECO:0000313" key="1">
    <source>
        <dbReference type="EMBL" id="QWQ20400.1"/>
    </source>
</evidence>
<gene>
    <name evidence="1" type="ORF">KOF27_17700</name>
</gene>
<sequence>MNNLLSQPLTFTLNREPIFYIRENEVLSANIPISITPSSSFCIPVYTGMEFGGDSVAILQAQGVDKLANTLQSELEALQDCGYFGWVTEMLKDEIIRCRRFAESLREPVVKHRLCNSCNDWVRGGCSSTCSVYGKESNHA</sequence>
<proteinExistence type="predicted"/>
<organism evidence="1 2">
    <name type="scientific">Providencia rettgeri</name>
    <dbReference type="NCBI Taxonomy" id="587"/>
    <lineage>
        <taxon>Bacteria</taxon>
        <taxon>Pseudomonadati</taxon>
        <taxon>Pseudomonadota</taxon>
        <taxon>Gammaproteobacteria</taxon>
        <taxon>Enterobacterales</taxon>
        <taxon>Morganellaceae</taxon>
        <taxon>Providencia</taxon>
    </lineage>
</organism>
<dbReference type="AlphaFoldDB" id="A0AAJ4TI63"/>
<dbReference type="Proteomes" id="UP000682358">
    <property type="component" value="Chromosome"/>
</dbReference>
<reference evidence="1" key="1">
    <citation type="submission" date="2021-06" db="EMBL/GenBank/DDBJ databases">
        <title>Emergence of genetically related NDM-1-producing Providencia rettgeri strains in Argentina.</title>
        <authorList>
            <person name="Pasteran F."/>
            <person name="Meo A."/>
            <person name="Gomez S."/>
            <person name="Derdoy L."/>
            <person name="Albronoz E."/>
            <person name="Faccone D."/>
            <person name="Guerriero L."/>
            <person name="Archuby D."/>
            <person name="Tarzia A."/>
            <person name="Lopez M."/>
            <person name="Corso A."/>
        </authorList>
    </citation>
    <scope>NUCLEOTIDE SEQUENCE</scope>
    <source>
        <strain evidence="1">PreM15628</strain>
    </source>
</reference>
<protein>
    <submittedName>
        <fullName evidence="1">Uncharacterized protein</fullName>
    </submittedName>
</protein>
<dbReference type="RefSeq" id="WP_215954229.1">
    <property type="nucleotide sequence ID" value="NZ_CP076405.1"/>
</dbReference>
<name>A0AAJ4TI63_PRORE</name>
<dbReference type="EMBL" id="CP076405">
    <property type="protein sequence ID" value="QWQ20400.1"/>
    <property type="molecule type" value="Genomic_DNA"/>
</dbReference>
<accession>A0AAJ4TI63</accession>